<dbReference type="Proteomes" id="UP000285875">
    <property type="component" value="Chromosome"/>
</dbReference>
<feature type="domain" description="Spore protein YkvP/CgeB glycosyl transferase-like" evidence="1">
    <location>
        <begin position="180"/>
        <end position="328"/>
    </location>
</feature>
<evidence type="ECO:0000259" key="1">
    <source>
        <dbReference type="Pfam" id="PF13524"/>
    </source>
</evidence>
<dbReference type="InterPro" id="IPR055259">
    <property type="entry name" value="YkvP/CgeB_Glyco_trans-like"/>
</dbReference>
<protein>
    <recommendedName>
        <fullName evidence="1">Spore protein YkvP/CgeB glycosyl transferase-like domain-containing protein</fullName>
    </recommendedName>
</protein>
<evidence type="ECO:0000313" key="2">
    <source>
        <dbReference type="EMBL" id="AZZ40502.1"/>
    </source>
</evidence>
<sequence>MSRVLVVTPGFHGYGASIGRALERRGFDVTVHVYDAVPMGEKVWNKIRFELPARLRGADGELSGRRATRRAIDRLREVRPDLVLTIRGDILSPEYWQEAAAEGRHSALWLYDELRRMHFDVDELSAFTAIASYSPLDTKAMVGRGIPARYLPNGFDPTVLPEGNWPTEQVTFIGARYPGREQALQHLADHQVPVMAYGRFWSNHPIDKLRTWRLTSPGYLSGRDTSLAQAYGIMRDSAATLNIHRDQDGFTTRTFEACGVGGVQIIDRDDVAELYDPGTEVLVYHDLDELDQICQRVLADPTRMRELRDRAMKRTLAEHTVDKRVKIIEEMW</sequence>
<reference evidence="3" key="1">
    <citation type="submission" date="2017-12" db="EMBL/GenBank/DDBJ databases">
        <title>Whole genome sequencing of Acidipropionibacterium jensenii strains JS279 and JS280.</title>
        <authorList>
            <person name="Deptula P."/>
            <person name="Laine P."/>
            <person name="Smolander O.-P."/>
            <person name="Paulin L."/>
            <person name="Auvinen P."/>
            <person name="Varmanen P."/>
        </authorList>
    </citation>
    <scope>NUCLEOTIDE SEQUENCE [LARGE SCALE GENOMIC DNA]</scope>
    <source>
        <strain evidence="3">JS280</strain>
    </source>
</reference>
<organism evidence="2 3">
    <name type="scientific">Acidipropionibacterium jensenii</name>
    <dbReference type="NCBI Taxonomy" id="1749"/>
    <lineage>
        <taxon>Bacteria</taxon>
        <taxon>Bacillati</taxon>
        <taxon>Actinomycetota</taxon>
        <taxon>Actinomycetes</taxon>
        <taxon>Propionibacteriales</taxon>
        <taxon>Propionibacteriaceae</taxon>
        <taxon>Acidipropionibacterium</taxon>
    </lineage>
</organism>
<name>A0A3T0S2C9_9ACTN</name>
<accession>A0A3T0S2C9</accession>
<dbReference type="SUPFAM" id="SSF53756">
    <property type="entry name" value="UDP-Glycosyltransferase/glycogen phosphorylase"/>
    <property type="match status" value="1"/>
</dbReference>
<evidence type="ECO:0000313" key="3">
    <source>
        <dbReference type="Proteomes" id="UP000285875"/>
    </source>
</evidence>
<dbReference type="RefSeq" id="WP_097799654.1">
    <property type="nucleotide sequence ID" value="NZ_CP025570.1"/>
</dbReference>
<dbReference type="EMBL" id="CP025570">
    <property type="protein sequence ID" value="AZZ40502.1"/>
    <property type="molecule type" value="Genomic_DNA"/>
</dbReference>
<gene>
    <name evidence="2" type="ORF">C0Z10_13005</name>
</gene>
<proteinExistence type="predicted"/>
<dbReference type="Pfam" id="PF13524">
    <property type="entry name" value="Glyco_trans_1_2"/>
    <property type="match status" value="1"/>
</dbReference>
<dbReference type="KEGG" id="aji:C0Z10_13005"/>
<dbReference type="AlphaFoldDB" id="A0A3T0S2C9"/>